<organism evidence="1 2">
    <name type="scientific">Puccinia graminis f. sp. tritici</name>
    <dbReference type="NCBI Taxonomy" id="56615"/>
    <lineage>
        <taxon>Eukaryota</taxon>
        <taxon>Fungi</taxon>
        <taxon>Dikarya</taxon>
        <taxon>Basidiomycota</taxon>
        <taxon>Pucciniomycotina</taxon>
        <taxon>Pucciniomycetes</taxon>
        <taxon>Pucciniales</taxon>
        <taxon>Pucciniaceae</taxon>
        <taxon>Puccinia</taxon>
    </lineage>
</organism>
<dbReference type="Proteomes" id="UP000324748">
    <property type="component" value="Unassembled WGS sequence"/>
</dbReference>
<dbReference type="AlphaFoldDB" id="A0A5B0Q5R0"/>
<accession>A0A5B0Q5R0</accession>
<dbReference type="EMBL" id="VSWC01000028">
    <property type="protein sequence ID" value="KAA1108565.1"/>
    <property type="molecule type" value="Genomic_DNA"/>
</dbReference>
<sequence length="196" mass="20899">MMVIEVDGAPSFSSTSSASTADSALGLKAYVAACSSVQCALPPLHPTIPTVSIGVPLVRVSILLPLGLSPAEPSLSPYPAHTIPPPNQSSTPHPIIDQPVPVTPSPSLPVENYYLLALDMACDYGLQIYGLDRILSLSQSTQDIICLGSHSSSSVLKPKPNILKPPSQTFLIQDLFTQSSAINPFNHLNQACWWDW</sequence>
<keyword evidence="2" id="KW-1185">Reference proteome</keyword>
<evidence type="ECO:0000313" key="1">
    <source>
        <dbReference type="EMBL" id="KAA1108565.1"/>
    </source>
</evidence>
<name>A0A5B0Q5R0_PUCGR</name>
<proteinExistence type="predicted"/>
<evidence type="ECO:0000313" key="2">
    <source>
        <dbReference type="Proteomes" id="UP000324748"/>
    </source>
</evidence>
<comment type="caution">
    <text evidence="1">The sequence shown here is derived from an EMBL/GenBank/DDBJ whole genome shotgun (WGS) entry which is preliminary data.</text>
</comment>
<gene>
    <name evidence="1" type="ORF">PGT21_017639</name>
</gene>
<reference evidence="1 2" key="1">
    <citation type="submission" date="2019-05" db="EMBL/GenBank/DDBJ databases">
        <title>Emergence of the Ug99 lineage of the wheat stem rust pathogen through somatic hybridization.</title>
        <authorList>
            <person name="Li F."/>
            <person name="Upadhyaya N.M."/>
            <person name="Sperschneider J."/>
            <person name="Matny O."/>
            <person name="Nguyen-Phuc H."/>
            <person name="Mago R."/>
            <person name="Raley C."/>
            <person name="Miller M.E."/>
            <person name="Silverstein K.A.T."/>
            <person name="Henningsen E."/>
            <person name="Hirsch C.D."/>
            <person name="Visser B."/>
            <person name="Pretorius Z.A."/>
            <person name="Steffenson B.J."/>
            <person name="Schwessinger B."/>
            <person name="Dodds P.N."/>
            <person name="Figueroa M."/>
        </authorList>
    </citation>
    <scope>NUCLEOTIDE SEQUENCE [LARGE SCALE GENOMIC DNA]</scope>
    <source>
        <strain evidence="1">21-0</strain>
    </source>
</reference>
<protein>
    <submittedName>
        <fullName evidence="1">Uncharacterized protein</fullName>
    </submittedName>
</protein>